<keyword evidence="2" id="KW-1133">Transmembrane helix</keyword>
<accession>A0A0G4F410</accession>
<gene>
    <name evidence="3" type="ORF">Cvel_15081</name>
</gene>
<evidence type="ECO:0000256" key="2">
    <source>
        <dbReference type="SAM" id="Phobius"/>
    </source>
</evidence>
<dbReference type="VEuPathDB" id="CryptoDB:Cvel_15081"/>
<organism evidence="3">
    <name type="scientific">Chromera velia CCMP2878</name>
    <dbReference type="NCBI Taxonomy" id="1169474"/>
    <lineage>
        <taxon>Eukaryota</taxon>
        <taxon>Sar</taxon>
        <taxon>Alveolata</taxon>
        <taxon>Colpodellida</taxon>
        <taxon>Chromeraceae</taxon>
        <taxon>Chromera</taxon>
    </lineage>
</organism>
<evidence type="ECO:0000256" key="1">
    <source>
        <dbReference type="SAM" id="MobiDB-lite"/>
    </source>
</evidence>
<sequence>MDLCTDFSGPKAGLCVVAILAILFIGGAIIFAIVKACCCKKKEKDEEEEKGERDAEDAEGEADEAMLPEGPQEPAVAWAGDPDDIPEGGEKVREY</sequence>
<feature type="compositionally biased region" description="Acidic residues" evidence="1">
    <location>
        <begin position="45"/>
        <end position="66"/>
    </location>
</feature>
<proteinExistence type="predicted"/>
<keyword evidence="2" id="KW-0812">Transmembrane</keyword>
<reference evidence="3" key="1">
    <citation type="submission" date="2014-11" db="EMBL/GenBank/DDBJ databases">
        <authorList>
            <person name="Otto D Thomas"/>
            <person name="Naeem Raeece"/>
        </authorList>
    </citation>
    <scope>NUCLEOTIDE SEQUENCE</scope>
</reference>
<name>A0A0G4F410_9ALVE</name>
<evidence type="ECO:0000313" key="3">
    <source>
        <dbReference type="EMBL" id="CEM06965.1"/>
    </source>
</evidence>
<feature type="transmembrane region" description="Helical" evidence="2">
    <location>
        <begin position="12"/>
        <end position="34"/>
    </location>
</feature>
<feature type="region of interest" description="Disordered" evidence="1">
    <location>
        <begin position="43"/>
        <end position="95"/>
    </location>
</feature>
<keyword evidence="2" id="KW-0472">Membrane</keyword>
<dbReference type="AlphaFoldDB" id="A0A0G4F410"/>
<protein>
    <submittedName>
        <fullName evidence="3">Uncharacterized protein</fullName>
    </submittedName>
</protein>
<dbReference type="EMBL" id="CDMZ01000112">
    <property type="protein sequence ID" value="CEM06965.1"/>
    <property type="molecule type" value="Genomic_DNA"/>
</dbReference>